<evidence type="ECO:0000256" key="1">
    <source>
        <dbReference type="SAM" id="Phobius"/>
    </source>
</evidence>
<comment type="caution">
    <text evidence="2">The sequence shown here is derived from an EMBL/GenBank/DDBJ whole genome shotgun (WGS) entry which is preliminary data.</text>
</comment>
<evidence type="ECO:0000313" key="2">
    <source>
        <dbReference type="EMBL" id="KAA8629492.1"/>
    </source>
</evidence>
<dbReference type="EMBL" id="NMPR01000134">
    <property type="protein sequence ID" value="KAA8629492.1"/>
    <property type="molecule type" value="Genomic_DNA"/>
</dbReference>
<feature type="transmembrane region" description="Helical" evidence="1">
    <location>
        <begin position="25"/>
        <end position="47"/>
    </location>
</feature>
<name>A0A8S8ZMH2_SORMA</name>
<protein>
    <submittedName>
        <fullName evidence="2">Uncharacterized protein</fullName>
    </submittedName>
</protein>
<keyword evidence="1" id="KW-0812">Transmembrane</keyword>
<keyword evidence="1" id="KW-1133">Transmembrane helix</keyword>
<reference evidence="2 3" key="1">
    <citation type="submission" date="2017-07" db="EMBL/GenBank/DDBJ databases">
        <title>Genome sequence of the Sordaria macrospora wild type strain R19027.</title>
        <authorList>
            <person name="Nowrousian M."/>
            <person name="Teichert I."/>
            <person name="Kueck U."/>
        </authorList>
    </citation>
    <scope>NUCLEOTIDE SEQUENCE [LARGE SCALE GENOMIC DNA]</scope>
    <source>
        <strain evidence="2 3">R19027</strain>
        <tissue evidence="2">Mycelium</tissue>
    </source>
</reference>
<proteinExistence type="predicted"/>
<dbReference type="OMA" id="IAQWINY"/>
<accession>A0A8S8ZMH2</accession>
<dbReference type="VEuPathDB" id="FungiDB:SMAC_05841"/>
<feature type="transmembrane region" description="Helical" evidence="1">
    <location>
        <begin position="603"/>
        <end position="627"/>
    </location>
</feature>
<dbReference type="Proteomes" id="UP000433876">
    <property type="component" value="Unassembled WGS sequence"/>
</dbReference>
<organism evidence="2 3">
    <name type="scientific">Sordaria macrospora</name>
    <dbReference type="NCBI Taxonomy" id="5147"/>
    <lineage>
        <taxon>Eukaryota</taxon>
        <taxon>Fungi</taxon>
        <taxon>Dikarya</taxon>
        <taxon>Ascomycota</taxon>
        <taxon>Pezizomycotina</taxon>
        <taxon>Sordariomycetes</taxon>
        <taxon>Sordariomycetidae</taxon>
        <taxon>Sordariales</taxon>
        <taxon>Sordariaceae</taxon>
        <taxon>Sordaria</taxon>
    </lineage>
</organism>
<evidence type="ECO:0000313" key="3">
    <source>
        <dbReference type="Proteomes" id="UP000433876"/>
    </source>
</evidence>
<gene>
    <name evidence="2" type="ORF">SMACR_05841</name>
</gene>
<dbReference type="AlphaFoldDB" id="A0A8S8ZMH2"/>
<feature type="transmembrane region" description="Helical" evidence="1">
    <location>
        <begin position="146"/>
        <end position="165"/>
    </location>
</feature>
<keyword evidence="1" id="KW-0472">Membrane</keyword>
<sequence length="701" mass="78446">MVRPTQQPPQTKVAEKPAFRRNSPWPFLFTFFYIALLIVPWVFTCLLNKGKFHLKRPKTNYGYHNLTLRAQPRDIEFNTNIVHTIDVLSYIAAVAAMPVIYDLLSRAAAVYSQRTSLSKPLSAKQLFSLADGGFIRHLRSPSRKGTWHYLLGTGLVVLSIIQLPIRAIFVRQETIYVPQGAISETRGWDWHNSVAGYEYLSTPDHAVGQLVGTDPAPAILAATPKDMVVARTRGTLKSLASDEVLFNAWRDGPEEGSWEKRVFASSVPKNSVTGIWRQLATRINSTCHCEPSEFPSQCDDGGLNYKSDNLTIEFCVGGLFQKSPWKLEQYLREDITEEFYVRLSANKSRISNSLFRSEEIYRCTGNSSLGYFELGNQFNNGIYGPLVSAPYRTLDTAVQAGFHADTENSFPLRSYAIPKTSDFMPGPLGLSLLALFGPGSFPKAAESIRTADDVASRTLCRTLPFHFEKYRDKLIQIDSIYQDGDIHPNVCSDFKWTRDPETDKPTGGLEWYMEPAWQDEYLLDFVETLCLGRSSYTFYSPSLSFGGENASTWLSMAMHYANQGWLDIASSNRLEGPEYLVLYPTCIWNVPGLEYNKPSVSTAGVVVVSVLLGFQVLGLLFLLGYIYSTPTWTSTLDSLAIARIAYQLPDEDQDLLKTIGLRRARSGELKKLGAGVEEEANSSLLPTRDNVKEAKVSESTV</sequence>